<reference evidence="2" key="1">
    <citation type="submission" date="2022-11" db="UniProtKB">
        <authorList>
            <consortium name="WormBaseParasite"/>
        </authorList>
    </citation>
    <scope>IDENTIFICATION</scope>
</reference>
<dbReference type="WBParaSite" id="JU765_v2.g7328.t1">
    <property type="protein sequence ID" value="JU765_v2.g7328.t1"/>
    <property type="gene ID" value="JU765_v2.g7328"/>
</dbReference>
<dbReference type="Proteomes" id="UP000887576">
    <property type="component" value="Unplaced"/>
</dbReference>
<proteinExistence type="predicted"/>
<evidence type="ECO:0000313" key="2">
    <source>
        <dbReference type="WBParaSite" id="JU765_v2.g7328.t1"/>
    </source>
</evidence>
<sequence length="306" mass="32860">MLLPKYHRRNGNKFGAGVLGVHLEGPFISTDKKGCHPLECIQNGFGNDPTKTLEKIYGDLTSVDIVSLAPELDGAVEALKYLKKKNVIVSLGHSSAGLDVGEEAVRSGATCLTHLFNAMPIYHHRDPGLVGLLSSKEVKAGQFFYGIIADGIHTHDSALRIAYRTFPEGLILTTDAISALGLGEGIHVLGNQQIQVKGKHATLVKENITAGSVSDLPTCVRIFMEAVECTIAEALKCATENPAKLLKIPAQKGTLSYESDADFILIDDKINVKATFISGMKVFSADENLEDKNCSGAIRNLPTTAF</sequence>
<organism evidence="1 2">
    <name type="scientific">Panagrolaimus sp. JU765</name>
    <dbReference type="NCBI Taxonomy" id="591449"/>
    <lineage>
        <taxon>Eukaryota</taxon>
        <taxon>Metazoa</taxon>
        <taxon>Ecdysozoa</taxon>
        <taxon>Nematoda</taxon>
        <taxon>Chromadorea</taxon>
        <taxon>Rhabditida</taxon>
        <taxon>Tylenchina</taxon>
        <taxon>Panagrolaimomorpha</taxon>
        <taxon>Panagrolaimoidea</taxon>
        <taxon>Panagrolaimidae</taxon>
        <taxon>Panagrolaimus</taxon>
    </lineage>
</organism>
<evidence type="ECO:0000313" key="1">
    <source>
        <dbReference type="Proteomes" id="UP000887576"/>
    </source>
</evidence>
<protein>
    <submittedName>
        <fullName evidence="2">Amidohydrolase-related domain-containing protein</fullName>
    </submittedName>
</protein>
<accession>A0AC34RJ22</accession>
<name>A0AC34RJ22_9BILA</name>